<accession>A0ABN2NW28</accession>
<name>A0ABN2NW28_9ACTN</name>
<evidence type="ECO:0000313" key="1">
    <source>
        <dbReference type="EMBL" id="GAA1903993.1"/>
    </source>
</evidence>
<protein>
    <submittedName>
        <fullName evidence="1">Uncharacterized protein</fullName>
    </submittedName>
</protein>
<proteinExistence type="predicted"/>
<reference evidence="1 2" key="1">
    <citation type="journal article" date="2019" name="Int. J. Syst. Evol. Microbiol.">
        <title>The Global Catalogue of Microorganisms (GCM) 10K type strain sequencing project: providing services to taxonomists for standard genome sequencing and annotation.</title>
        <authorList>
            <consortium name="The Broad Institute Genomics Platform"/>
            <consortium name="The Broad Institute Genome Sequencing Center for Infectious Disease"/>
            <person name="Wu L."/>
            <person name="Ma J."/>
        </authorList>
    </citation>
    <scope>NUCLEOTIDE SEQUENCE [LARGE SCALE GENOMIC DNA]</scope>
    <source>
        <strain evidence="1 2">JCM 14046</strain>
    </source>
</reference>
<sequence length="60" mass="6512">MLLASVARHHSGARTQQKEITVNEFFSPLAQRAVVAQHSAGHSNALVENPFDEVEAVEAD</sequence>
<gene>
    <name evidence="1" type="ORF">GCM10009737_00850</name>
</gene>
<evidence type="ECO:0000313" key="2">
    <source>
        <dbReference type="Proteomes" id="UP001501612"/>
    </source>
</evidence>
<dbReference type="NCBIfam" id="NF040714">
    <property type="entry name" value="streptamidine"/>
    <property type="match status" value="1"/>
</dbReference>
<keyword evidence="2" id="KW-1185">Reference proteome</keyword>
<dbReference type="Proteomes" id="UP001501612">
    <property type="component" value="Unassembled WGS sequence"/>
</dbReference>
<organism evidence="1 2">
    <name type="scientific">Nocardioides lentus</name>
    <dbReference type="NCBI Taxonomy" id="338077"/>
    <lineage>
        <taxon>Bacteria</taxon>
        <taxon>Bacillati</taxon>
        <taxon>Actinomycetota</taxon>
        <taxon>Actinomycetes</taxon>
        <taxon>Propionibacteriales</taxon>
        <taxon>Nocardioidaceae</taxon>
        <taxon>Nocardioides</taxon>
    </lineage>
</organism>
<comment type="caution">
    <text evidence="1">The sequence shown here is derived from an EMBL/GenBank/DDBJ whole genome shotgun (WGS) entry which is preliminary data.</text>
</comment>
<dbReference type="EMBL" id="BAAAMY010000001">
    <property type="protein sequence ID" value="GAA1903993.1"/>
    <property type="molecule type" value="Genomic_DNA"/>
</dbReference>